<dbReference type="EMBL" id="LR797415">
    <property type="protein sequence ID" value="CAB4214159.1"/>
    <property type="molecule type" value="Genomic_DNA"/>
</dbReference>
<dbReference type="EMBL" id="LR798403">
    <property type="protein sequence ID" value="CAB5229485.1"/>
    <property type="molecule type" value="Genomic_DNA"/>
</dbReference>
<accession>A0A6J5SHZ6</accession>
<name>A0A6J5SHZ6_9CAUD</name>
<evidence type="ECO:0000313" key="2">
    <source>
        <dbReference type="EMBL" id="CAB5229485.1"/>
    </source>
</evidence>
<sequence length="161" mass="17721">MATLKRTMSQVMDKDMEEEMGEDMEGGESCPMPTQDITINLKNRAKAITSAAYGPENPKLPNEAFWRKKADQWDVSMDDAKQSLCGNCAAFNVSDKIKNCIAQGIGMEADPWGTIKLADLGYCEIFDFKCAASRTCDAWVVGGPNTGEQEGEDMEDEGEEE</sequence>
<proteinExistence type="predicted"/>
<gene>
    <name evidence="1" type="ORF">UFOVP1466_27</name>
    <name evidence="2" type="ORF">UFOVP1554_21</name>
</gene>
<protein>
    <submittedName>
        <fullName evidence="1">Uncharacterized protein</fullName>
    </submittedName>
</protein>
<evidence type="ECO:0000313" key="1">
    <source>
        <dbReference type="EMBL" id="CAB4214159.1"/>
    </source>
</evidence>
<reference evidence="1" key="1">
    <citation type="submission" date="2020-05" db="EMBL/GenBank/DDBJ databases">
        <authorList>
            <person name="Chiriac C."/>
            <person name="Salcher M."/>
            <person name="Ghai R."/>
            <person name="Kavagutti S V."/>
        </authorList>
    </citation>
    <scope>NUCLEOTIDE SEQUENCE</scope>
</reference>
<organism evidence="1">
    <name type="scientific">uncultured Caudovirales phage</name>
    <dbReference type="NCBI Taxonomy" id="2100421"/>
    <lineage>
        <taxon>Viruses</taxon>
        <taxon>Duplodnaviria</taxon>
        <taxon>Heunggongvirae</taxon>
        <taxon>Uroviricota</taxon>
        <taxon>Caudoviricetes</taxon>
        <taxon>Peduoviridae</taxon>
        <taxon>Maltschvirus</taxon>
        <taxon>Maltschvirus maltsch</taxon>
    </lineage>
</organism>